<evidence type="ECO:0000256" key="1">
    <source>
        <dbReference type="SAM" id="Phobius"/>
    </source>
</evidence>
<proteinExistence type="predicted"/>
<keyword evidence="1" id="KW-1133">Transmembrane helix</keyword>
<evidence type="ECO:0000313" key="2">
    <source>
        <dbReference type="EMBL" id="MCY1595725.1"/>
    </source>
</evidence>
<dbReference type="Proteomes" id="UP001081438">
    <property type="component" value="Unassembled WGS sequence"/>
</dbReference>
<keyword evidence="1" id="KW-0472">Membrane</keyword>
<reference evidence="2" key="1">
    <citation type="journal article" date="2022" name="Int. J. Mol. Sci.">
        <title>Phenotypic and genotypic virulence characterisation of Staphylococcus pettenkoferi strains isolated from human bloodstream and diabetic foot infections.</title>
        <authorList>
            <person name="Magnan C."/>
        </authorList>
    </citation>
    <scope>NUCLEOTIDE SEQUENCE</scope>
    <source>
        <strain evidence="2">NSP020P</strain>
    </source>
</reference>
<evidence type="ECO:0000313" key="3">
    <source>
        <dbReference type="Proteomes" id="UP001081438"/>
    </source>
</evidence>
<dbReference type="EMBL" id="JANSKX010000039">
    <property type="protein sequence ID" value="MCY1595725.1"/>
    <property type="molecule type" value="Genomic_DNA"/>
</dbReference>
<accession>A0A9Q4D9F9</accession>
<gene>
    <name evidence="2" type="ORF">NW112_10790</name>
</gene>
<comment type="caution">
    <text evidence="2">The sequence shown here is derived from an EMBL/GenBank/DDBJ whole genome shotgun (WGS) entry which is preliminary data.</text>
</comment>
<dbReference type="PROSITE" id="PS51257">
    <property type="entry name" value="PROKAR_LIPOPROTEIN"/>
    <property type="match status" value="1"/>
</dbReference>
<name>A0A9Q4D9F9_9STAP</name>
<sequence>MRKPVKMAIGIYLTVMLLGCSTYLILILIGSLQGNDMRGAVQDANSYKKVEHVSQIPSSSKSDLYLYNALCM</sequence>
<dbReference type="RefSeq" id="WP_268210747.1">
    <property type="nucleotide sequence ID" value="NZ_JANSKK010000003.1"/>
</dbReference>
<keyword evidence="1" id="KW-0812">Transmembrane</keyword>
<organism evidence="2 3">
    <name type="scientific">Staphylococcus pettenkoferi</name>
    <dbReference type="NCBI Taxonomy" id="170573"/>
    <lineage>
        <taxon>Bacteria</taxon>
        <taxon>Bacillati</taxon>
        <taxon>Bacillota</taxon>
        <taxon>Bacilli</taxon>
        <taxon>Bacillales</taxon>
        <taxon>Staphylococcaceae</taxon>
        <taxon>Staphylococcus</taxon>
    </lineage>
</organism>
<protein>
    <submittedName>
        <fullName evidence="2">Uncharacterized protein</fullName>
    </submittedName>
</protein>
<feature type="transmembrane region" description="Helical" evidence="1">
    <location>
        <begin position="7"/>
        <end position="29"/>
    </location>
</feature>
<dbReference type="AlphaFoldDB" id="A0A9Q4D9F9"/>